<reference evidence="4" key="1">
    <citation type="submission" date="2017-09" db="EMBL/GenBank/DDBJ databases">
        <title>Depth-based differentiation of microbial function through sediment-hosted aquifers and enrichment of novel symbionts in the deep terrestrial subsurface.</title>
        <authorList>
            <person name="Probst A.J."/>
            <person name="Ladd B."/>
            <person name="Jarett J.K."/>
            <person name="Geller-Mcgrath D.E."/>
            <person name="Sieber C.M.K."/>
            <person name="Emerson J.B."/>
            <person name="Anantharaman K."/>
            <person name="Thomas B.C."/>
            <person name="Malmstrom R."/>
            <person name="Stieglmeier M."/>
            <person name="Klingl A."/>
            <person name="Woyke T."/>
            <person name="Ryan C.M."/>
            <person name="Banfield J.F."/>
        </authorList>
    </citation>
    <scope>NUCLEOTIDE SEQUENCE [LARGE SCALE GENOMIC DNA]</scope>
</reference>
<organism evidence="3 4">
    <name type="scientific">Candidatus Colwellbacteria bacterium CG10_big_fil_rev_8_21_14_0_10_42_22</name>
    <dbReference type="NCBI Taxonomy" id="1974540"/>
    <lineage>
        <taxon>Bacteria</taxon>
        <taxon>Candidatus Colwelliibacteriota</taxon>
    </lineage>
</organism>
<feature type="compositionally biased region" description="Basic and acidic residues" evidence="1">
    <location>
        <begin position="27"/>
        <end position="36"/>
    </location>
</feature>
<evidence type="ECO:0000313" key="4">
    <source>
        <dbReference type="Proteomes" id="UP000231466"/>
    </source>
</evidence>
<keyword evidence="2" id="KW-0472">Membrane</keyword>
<proteinExistence type="predicted"/>
<dbReference type="Proteomes" id="UP000231466">
    <property type="component" value="Unassembled WGS sequence"/>
</dbReference>
<keyword evidence="2" id="KW-1133">Transmembrane helix</keyword>
<dbReference type="EMBL" id="PFAH01000002">
    <property type="protein sequence ID" value="PIR98218.1"/>
    <property type="molecule type" value="Genomic_DNA"/>
</dbReference>
<keyword evidence="2" id="KW-0812">Transmembrane</keyword>
<evidence type="ECO:0000256" key="2">
    <source>
        <dbReference type="SAM" id="Phobius"/>
    </source>
</evidence>
<feature type="compositionally biased region" description="Basic and acidic residues" evidence="1">
    <location>
        <begin position="1"/>
        <end position="13"/>
    </location>
</feature>
<feature type="compositionally biased region" description="Acidic residues" evidence="1">
    <location>
        <begin position="14"/>
        <end position="26"/>
    </location>
</feature>
<evidence type="ECO:0000313" key="3">
    <source>
        <dbReference type="EMBL" id="PIR98218.1"/>
    </source>
</evidence>
<accession>A0A2H0VGK8</accession>
<evidence type="ECO:0000256" key="1">
    <source>
        <dbReference type="SAM" id="MobiDB-lite"/>
    </source>
</evidence>
<name>A0A2H0VGK8_9BACT</name>
<sequence>MGFFDKFRGRSEDSDTEEGLDLEEPAEEPKVEKEPEGPAFRIGSGYQKRLAREYSDLESLKGWRETLAMLNPEDVARFAKGRLVGKGALTGDPEEIRARLLESLDDYIATQEAVRGELLEGIKGTTRLREQIDKKGAKVLEAWVERATDEELLKAQYRLLGGKGSRSENPEELREFLLEALRKEAEADKEGKGFLGKLSARLGETKIFGKPVTEFLTGGVAGGAARMVIRRGARTAFFVFGGFIGAVGGGAAAGYASGAIRERVSETFARRRVIKELNEGEGGLGELSEVDIKNELKLLEKQLEEAEARERIRAVEHIRDRRRHLLWALGKKMGKLETPESMVDAMGDMDIEGGEESTPEIDPETAERMALIAEIRAAKGETRARILKAAKRGAIWGAVGGGLAAAALEVIEAIRGAGGAAVDEGTEALGKKLGLLGEAEATSSPNPIVIEVGDAGVPDGSGIDPGEIAGVPGTGESIIDIGADGGLAGVPEYIPLQGELASVDVPEGSSIADAVREYFVDVNGVEPTPLEFQGALSEVMEGNGLGLDQIYGPAGADEIFTGSRALDMSGMNGFMHELASGEDALSAMDGIPETIGMLPRNFSLMEGSNPWNESHKWLDQFFGEGNFTNADIARIDRALCMDSKIAWPEAGVTGENWVDHRAIPVGYEMNFGARTRATLLEILTEKSS</sequence>
<dbReference type="AlphaFoldDB" id="A0A2H0VGK8"/>
<feature type="region of interest" description="Disordered" evidence="1">
    <location>
        <begin position="1"/>
        <end position="44"/>
    </location>
</feature>
<protein>
    <submittedName>
        <fullName evidence="3">Uncharacterized protein</fullName>
    </submittedName>
</protein>
<feature type="transmembrane region" description="Helical" evidence="2">
    <location>
        <begin position="236"/>
        <end position="256"/>
    </location>
</feature>
<comment type="caution">
    <text evidence="3">The sequence shown here is derived from an EMBL/GenBank/DDBJ whole genome shotgun (WGS) entry which is preliminary data.</text>
</comment>
<gene>
    <name evidence="3" type="ORF">COT89_00725</name>
</gene>